<gene>
    <name evidence="2" type="ORF">BC936DRAFT_150084</name>
</gene>
<keyword evidence="1" id="KW-0812">Transmembrane</keyword>
<reference evidence="2 3" key="1">
    <citation type="journal article" date="2018" name="New Phytol.">
        <title>Phylogenomics of Endogonaceae and evolution of mycorrhizas within Mucoromycota.</title>
        <authorList>
            <person name="Chang Y."/>
            <person name="Desiro A."/>
            <person name="Na H."/>
            <person name="Sandor L."/>
            <person name="Lipzen A."/>
            <person name="Clum A."/>
            <person name="Barry K."/>
            <person name="Grigoriev I.V."/>
            <person name="Martin F.M."/>
            <person name="Stajich J.E."/>
            <person name="Smith M.E."/>
            <person name="Bonito G."/>
            <person name="Spatafora J.W."/>
        </authorList>
    </citation>
    <scope>NUCLEOTIDE SEQUENCE [LARGE SCALE GENOMIC DNA]</scope>
    <source>
        <strain evidence="2 3">GMNB39</strain>
    </source>
</reference>
<dbReference type="EMBL" id="RBNI01009817">
    <property type="protein sequence ID" value="RUP44005.1"/>
    <property type="molecule type" value="Genomic_DNA"/>
</dbReference>
<keyword evidence="1" id="KW-1133">Transmembrane helix</keyword>
<dbReference type="Proteomes" id="UP000268093">
    <property type="component" value="Unassembled WGS sequence"/>
</dbReference>
<sequence>MPQGQSSLVATIPPARFAGNRCHPSSYLKSSLLVTRRGYGYAARGYGYAARGHGYAARGHGYAARGHGYAARGEGFAVRLWLCGKAMIMREAARPYLRSEAMVMRRGYGYAVRRCRPSFCLLCWISLSSFLLPALLEIVVVLRPVRFAGNRSRPSSRPLCWKSLSSFVPSALLEIVVIPALLKTAVISAFLEIVVIPALLKTAVISAFLEIVILPACFAGNHHRPFSCLLCWKSSWSFLLSALLEIAVVGYAARLQLYSEGLRLCGEAARQ</sequence>
<evidence type="ECO:0000313" key="2">
    <source>
        <dbReference type="EMBL" id="RUP44005.1"/>
    </source>
</evidence>
<keyword evidence="1" id="KW-0472">Membrane</keyword>
<feature type="transmembrane region" description="Helical" evidence="1">
    <location>
        <begin position="119"/>
        <end position="143"/>
    </location>
</feature>
<evidence type="ECO:0000256" key="1">
    <source>
        <dbReference type="SAM" id="Phobius"/>
    </source>
</evidence>
<dbReference type="AlphaFoldDB" id="A0A433CZJ9"/>
<evidence type="ECO:0000313" key="3">
    <source>
        <dbReference type="Proteomes" id="UP000268093"/>
    </source>
</evidence>
<feature type="transmembrane region" description="Helical" evidence="1">
    <location>
        <begin position="234"/>
        <end position="253"/>
    </location>
</feature>
<name>A0A433CZJ9_9FUNG</name>
<comment type="caution">
    <text evidence="2">The sequence shown here is derived from an EMBL/GenBank/DDBJ whole genome shotgun (WGS) entry which is preliminary data.</text>
</comment>
<accession>A0A433CZJ9</accession>
<organism evidence="2 3">
    <name type="scientific">Jimgerdemannia flammicorona</name>
    <dbReference type="NCBI Taxonomy" id="994334"/>
    <lineage>
        <taxon>Eukaryota</taxon>
        <taxon>Fungi</taxon>
        <taxon>Fungi incertae sedis</taxon>
        <taxon>Mucoromycota</taxon>
        <taxon>Mucoromycotina</taxon>
        <taxon>Endogonomycetes</taxon>
        <taxon>Endogonales</taxon>
        <taxon>Endogonaceae</taxon>
        <taxon>Jimgerdemannia</taxon>
    </lineage>
</organism>
<protein>
    <submittedName>
        <fullName evidence="2">Uncharacterized protein</fullName>
    </submittedName>
</protein>
<proteinExistence type="predicted"/>
<keyword evidence="3" id="KW-1185">Reference proteome</keyword>